<dbReference type="Proteomes" id="UP000885863">
    <property type="component" value="Unassembled WGS sequence"/>
</dbReference>
<comment type="subcellular location">
    <subcellularLocation>
        <location evidence="2 19">Cell membrane</location>
        <topology evidence="2 19">Multi-pass membrane protein</topology>
    </subcellularLocation>
</comment>
<dbReference type="UniPathway" id="UPA00148">
    <property type="reaction ID" value="UER00238"/>
</dbReference>
<feature type="transmembrane region" description="Helical" evidence="19">
    <location>
        <begin position="71"/>
        <end position="93"/>
    </location>
</feature>
<evidence type="ECO:0000256" key="14">
    <source>
        <dbReference type="ARBA" id="ARBA00025228"/>
    </source>
</evidence>
<evidence type="ECO:0000313" key="20">
    <source>
        <dbReference type="EMBL" id="HDM36893.1"/>
    </source>
</evidence>
<reference evidence="20" key="1">
    <citation type="journal article" date="2020" name="mSystems">
        <title>Genome- and Community-Level Interaction Insights into Carbon Utilization and Element Cycling Functions of Hydrothermarchaeota in Hydrothermal Sediment.</title>
        <authorList>
            <person name="Zhou Z."/>
            <person name="Liu Y."/>
            <person name="Xu W."/>
            <person name="Pan J."/>
            <person name="Luo Z.H."/>
            <person name="Li M."/>
        </authorList>
    </citation>
    <scope>NUCLEOTIDE SEQUENCE [LARGE SCALE GENOMIC DNA]</scope>
    <source>
        <strain evidence="20">HyVt-185</strain>
    </source>
</reference>
<comment type="pathway">
    <text evidence="3 19">Cofactor biosynthesis; adenosylcobalamin biosynthesis; adenosylcobalamin from cob(II)yrinate a,c-diamide: step 7/7.</text>
</comment>
<keyword evidence="12 19" id="KW-1133">Transmembrane helix</keyword>
<evidence type="ECO:0000256" key="2">
    <source>
        <dbReference type="ARBA" id="ARBA00004651"/>
    </source>
</evidence>
<evidence type="ECO:0000256" key="1">
    <source>
        <dbReference type="ARBA" id="ARBA00001946"/>
    </source>
</evidence>
<dbReference type="NCBIfam" id="TIGR00317">
    <property type="entry name" value="cobS"/>
    <property type="match status" value="1"/>
</dbReference>
<evidence type="ECO:0000256" key="6">
    <source>
        <dbReference type="ARBA" id="ARBA00015850"/>
    </source>
</evidence>
<evidence type="ECO:0000256" key="11">
    <source>
        <dbReference type="ARBA" id="ARBA00022842"/>
    </source>
</evidence>
<evidence type="ECO:0000256" key="13">
    <source>
        <dbReference type="ARBA" id="ARBA00023136"/>
    </source>
</evidence>
<dbReference type="PANTHER" id="PTHR34148:SF1">
    <property type="entry name" value="ADENOSYLCOBINAMIDE-GDP RIBAZOLETRANSFERASE"/>
    <property type="match status" value="1"/>
</dbReference>
<comment type="function">
    <text evidence="14 19">Joins adenosylcobinamide-GDP and alpha-ribazole to generate adenosylcobalamin (Ado-cobalamin). Also synthesizes adenosylcobalamin 5'-phosphate from adenosylcobinamide-GDP and alpha-ribazole 5'-phosphate.</text>
</comment>
<evidence type="ECO:0000256" key="5">
    <source>
        <dbReference type="ARBA" id="ARBA00013200"/>
    </source>
</evidence>
<dbReference type="GO" id="GO:0008818">
    <property type="term" value="F:cobalamin 5'-phosphate synthase activity"/>
    <property type="evidence" value="ECO:0007669"/>
    <property type="project" value="UniProtKB-UniRule"/>
</dbReference>
<evidence type="ECO:0000256" key="9">
    <source>
        <dbReference type="ARBA" id="ARBA00022679"/>
    </source>
</evidence>
<gene>
    <name evidence="19 20" type="primary">cobS</name>
    <name evidence="20" type="ORF">ENG09_06605</name>
</gene>
<comment type="caution">
    <text evidence="20">The sequence shown here is derived from an EMBL/GenBank/DDBJ whole genome shotgun (WGS) entry which is preliminary data.</text>
</comment>
<organism evidence="20">
    <name type="scientific">Candidatus Syntropharchaeum butanivorans</name>
    <dbReference type="NCBI Taxonomy" id="1839936"/>
    <lineage>
        <taxon>Archaea</taxon>
        <taxon>Methanobacteriati</taxon>
        <taxon>Methanobacteriota</taxon>
        <taxon>Stenosarchaea group</taxon>
        <taxon>Methanomicrobia</taxon>
        <taxon>Methanosarcinales</taxon>
        <taxon>ANME-2 cluster</taxon>
        <taxon>Candidatus Syntropharchaeum</taxon>
    </lineage>
</organism>
<dbReference type="Pfam" id="PF02654">
    <property type="entry name" value="CobS"/>
    <property type="match status" value="1"/>
</dbReference>
<evidence type="ECO:0000256" key="18">
    <source>
        <dbReference type="ARBA" id="ARBA00049504"/>
    </source>
</evidence>
<feature type="transmembrane region" description="Helical" evidence="19">
    <location>
        <begin position="217"/>
        <end position="250"/>
    </location>
</feature>
<evidence type="ECO:0000256" key="8">
    <source>
        <dbReference type="ARBA" id="ARBA00022573"/>
    </source>
</evidence>
<dbReference type="AlphaFoldDB" id="A0A7C0X3Q9"/>
<evidence type="ECO:0000256" key="7">
    <source>
        <dbReference type="ARBA" id="ARBA00022475"/>
    </source>
</evidence>
<keyword evidence="7 19" id="KW-1003">Cell membrane</keyword>
<dbReference type="GO" id="GO:0051073">
    <property type="term" value="F:adenosylcobinamide-GDP ribazoletransferase activity"/>
    <property type="evidence" value="ECO:0007669"/>
    <property type="project" value="UniProtKB-UniRule"/>
</dbReference>
<keyword evidence="10 19" id="KW-0812">Transmembrane</keyword>
<evidence type="ECO:0000256" key="12">
    <source>
        <dbReference type="ARBA" id="ARBA00022989"/>
    </source>
</evidence>
<name>A0A7C0X3Q9_9EURY</name>
<keyword evidence="8 19" id="KW-0169">Cobalamin biosynthesis</keyword>
<dbReference type="EMBL" id="DQZR01000277">
    <property type="protein sequence ID" value="HDM36893.1"/>
    <property type="molecule type" value="Genomic_DNA"/>
</dbReference>
<evidence type="ECO:0000256" key="4">
    <source>
        <dbReference type="ARBA" id="ARBA00010561"/>
    </source>
</evidence>
<evidence type="ECO:0000256" key="10">
    <source>
        <dbReference type="ARBA" id="ARBA00022692"/>
    </source>
</evidence>
<dbReference type="HAMAP" id="MF_00719">
    <property type="entry name" value="CobS"/>
    <property type="match status" value="1"/>
</dbReference>
<accession>A0A7C0X3Q9</accession>
<protein>
    <recommendedName>
        <fullName evidence="6 19">Adenosylcobinamide-GDP ribazoletransferase</fullName>
        <ecNumber evidence="5 19">2.7.8.26</ecNumber>
    </recommendedName>
    <alternativeName>
        <fullName evidence="16 19">Cobalamin synthase</fullName>
    </alternativeName>
    <alternativeName>
        <fullName evidence="15 19">Cobalamin-5'-phosphate synthase</fullName>
    </alternativeName>
</protein>
<evidence type="ECO:0000256" key="3">
    <source>
        <dbReference type="ARBA" id="ARBA00004663"/>
    </source>
</evidence>
<comment type="cofactor">
    <cofactor evidence="1 19">
        <name>Mg(2+)</name>
        <dbReference type="ChEBI" id="CHEBI:18420"/>
    </cofactor>
</comment>
<evidence type="ECO:0000256" key="17">
    <source>
        <dbReference type="ARBA" id="ARBA00048623"/>
    </source>
</evidence>
<sequence length="289" mass="30702">MESGTRSKGFIRDCNIPHRGVGEASRRRRGCVSFFNPSFFRPFKGFKDVLGFFTIIPVRFGDFEGAADHAYWLPALGALIAGIASVFAALSFYLLPPSLIGIIVLLVSLLITGFNNIDGLADFADGMMAHGDLERKRSAMKDTGIGISGLVSCIFVIGIAASVLMELSILGFSPLIKAIFVSEIGAKYAMLLISYVGRPAFEGLGSAFLERVKGPQIVIGSIIAIILLLPAGPVALTALIVIPTVFTIMVLADRNFGGISGDVIGASGELSRTAILLGVIALFYNLQRV</sequence>
<evidence type="ECO:0000256" key="15">
    <source>
        <dbReference type="ARBA" id="ARBA00032605"/>
    </source>
</evidence>
<dbReference type="GO" id="GO:0009236">
    <property type="term" value="P:cobalamin biosynthetic process"/>
    <property type="evidence" value="ECO:0007669"/>
    <property type="project" value="UniProtKB-UniRule"/>
</dbReference>
<dbReference type="PANTHER" id="PTHR34148">
    <property type="entry name" value="ADENOSYLCOBINAMIDE-GDP RIBAZOLETRANSFERASE"/>
    <property type="match status" value="1"/>
</dbReference>
<comment type="catalytic activity">
    <reaction evidence="17 19">
        <text>alpha-ribazole + adenosylcob(III)inamide-GDP = adenosylcob(III)alamin + GMP + H(+)</text>
        <dbReference type="Rhea" id="RHEA:16049"/>
        <dbReference type="ChEBI" id="CHEBI:10329"/>
        <dbReference type="ChEBI" id="CHEBI:15378"/>
        <dbReference type="ChEBI" id="CHEBI:18408"/>
        <dbReference type="ChEBI" id="CHEBI:58115"/>
        <dbReference type="ChEBI" id="CHEBI:60487"/>
        <dbReference type="EC" id="2.7.8.26"/>
    </reaction>
</comment>
<evidence type="ECO:0000256" key="16">
    <source>
        <dbReference type="ARBA" id="ARBA00032853"/>
    </source>
</evidence>
<feature type="transmembrane region" description="Helical" evidence="19">
    <location>
        <begin position="145"/>
        <end position="169"/>
    </location>
</feature>
<feature type="transmembrane region" description="Helical" evidence="19">
    <location>
        <begin position="270"/>
        <end position="286"/>
    </location>
</feature>
<keyword evidence="11 19" id="KW-0460">Magnesium</keyword>
<keyword evidence="13 19" id="KW-0472">Membrane</keyword>
<dbReference type="InterPro" id="IPR003805">
    <property type="entry name" value="CobS"/>
</dbReference>
<feature type="transmembrane region" description="Helical" evidence="19">
    <location>
        <begin position="175"/>
        <end position="196"/>
    </location>
</feature>
<feature type="transmembrane region" description="Helical" evidence="19">
    <location>
        <begin position="99"/>
        <end position="124"/>
    </location>
</feature>
<comment type="similarity">
    <text evidence="4 19">Belongs to the CobS family.</text>
</comment>
<keyword evidence="9 19" id="KW-0808">Transferase</keyword>
<evidence type="ECO:0000256" key="19">
    <source>
        <dbReference type="HAMAP-Rule" id="MF_00719"/>
    </source>
</evidence>
<proteinExistence type="inferred from homology"/>
<dbReference type="GO" id="GO:0005886">
    <property type="term" value="C:plasma membrane"/>
    <property type="evidence" value="ECO:0007669"/>
    <property type="project" value="UniProtKB-SubCell"/>
</dbReference>
<dbReference type="EC" id="2.7.8.26" evidence="5 19"/>
<comment type="catalytic activity">
    <reaction evidence="18 19">
        <text>alpha-ribazole 5'-phosphate + adenosylcob(III)inamide-GDP = adenosylcob(III)alamin 5'-phosphate + GMP + H(+)</text>
        <dbReference type="Rhea" id="RHEA:23560"/>
        <dbReference type="ChEBI" id="CHEBI:15378"/>
        <dbReference type="ChEBI" id="CHEBI:57918"/>
        <dbReference type="ChEBI" id="CHEBI:58115"/>
        <dbReference type="ChEBI" id="CHEBI:60487"/>
        <dbReference type="ChEBI" id="CHEBI:60493"/>
        <dbReference type="EC" id="2.7.8.26"/>
    </reaction>
</comment>